<evidence type="ECO:0000313" key="4">
    <source>
        <dbReference type="WBParaSite" id="ASIM_0000952601-mRNA-1"/>
    </source>
</evidence>
<accession>A0A0M3JPD1</accession>
<keyword evidence="1" id="KW-0677">Repeat</keyword>
<keyword evidence="2 3" id="KW-0040">ANK repeat</keyword>
<name>A0A0M3JPD1_ANISI</name>
<dbReference type="AlphaFoldDB" id="A0A0M3JPD1"/>
<dbReference type="GO" id="GO:0005634">
    <property type="term" value="C:nucleus"/>
    <property type="evidence" value="ECO:0007669"/>
    <property type="project" value="TreeGrafter"/>
</dbReference>
<organism evidence="4">
    <name type="scientific">Anisakis simplex</name>
    <name type="common">Herring worm</name>
    <dbReference type="NCBI Taxonomy" id="6269"/>
    <lineage>
        <taxon>Eukaryota</taxon>
        <taxon>Metazoa</taxon>
        <taxon>Ecdysozoa</taxon>
        <taxon>Nematoda</taxon>
        <taxon>Chromadorea</taxon>
        <taxon>Rhabditida</taxon>
        <taxon>Spirurina</taxon>
        <taxon>Ascaridomorpha</taxon>
        <taxon>Ascaridoidea</taxon>
        <taxon>Anisakidae</taxon>
        <taxon>Anisakis</taxon>
        <taxon>Anisakis simplex complex</taxon>
    </lineage>
</organism>
<dbReference type="SMART" id="SM00248">
    <property type="entry name" value="ANK"/>
    <property type="match status" value="2"/>
</dbReference>
<protein>
    <submittedName>
        <fullName evidence="4">Neurogenic locus notch homolog protein 1 (inferred by orthology to a zebrafish protein)</fullName>
    </submittedName>
</protein>
<proteinExistence type="predicted"/>
<feature type="repeat" description="ANK" evidence="3">
    <location>
        <begin position="45"/>
        <end position="77"/>
    </location>
</feature>
<sequence>LDDANCTPLMICAKQEMCGVEMAQLLVQAGADVNADGRRVAPDYSGRTALHYAAQLCNLDMIRFLIRSGANKDAQDSKVSEMANFLDDLTEI</sequence>
<evidence type="ECO:0000256" key="2">
    <source>
        <dbReference type="ARBA" id="ARBA00023043"/>
    </source>
</evidence>
<dbReference type="WBParaSite" id="ASIM_0000952601-mRNA-1">
    <property type="protein sequence ID" value="ASIM_0000952601-mRNA-1"/>
    <property type="gene ID" value="ASIM_0000952601"/>
</dbReference>
<evidence type="ECO:0000256" key="3">
    <source>
        <dbReference type="PROSITE-ProRule" id="PRU00023"/>
    </source>
</evidence>
<dbReference type="Pfam" id="PF12796">
    <property type="entry name" value="Ank_2"/>
    <property type="match status" value="1"/>
</dbReference>
<dbReference type="InterPro" id="IPR002110">
    <property type="entry name" value="Ankyrin_rpt"/>
</dbReference>
<dbReference type="Gene3D" id="1.25.40.20">
    <property type="entry name" value="Ankyrin repeat-containing domain"/>
    <property type="match status" value="1"/>
</dbReference>
<dbReference type="InterPro" id="IPR036770">
    <property type="entry name" value="Ankyrin_rpt-contain_sf"/>
</dbReference>
<reference evidence="4" key="1">
    <citation type="submission" date="2017-02" db="UniProtKB">
        <authorList>
            <consortium name="WormBaseParasite"/>
        </authorList>
    </citation>
    <scope>IDENTIFICATION</scope>
</reference>
<dbReference type="SUPFAM" id="SSF48403">
    <property type="entry name" value="Ankyrin repeat"/>
    <property type="match status" value="1"/>
</dbReference>
<dbReference type="PROSITE" id="PS50088">
    <property type="entry name" value="ANK_REPEAT"/>
    <property type="match status" value="1"/>
</dbReference>
<dbReference type="GO" id="GO:0010468">
    <property type="term" value="P:regulation of gene expression"/>
    <property type="evidence" value="ECO:0007669"/>
    <property type="project" value="TreeGrafter"/>
</dbReference>
<dbReference type="PANTHER" id="PTHR24124">
    <property type="entry name" value="ANKYRIN REPEAT FAMILY A"/>
    <property type="match status" value="1"/>
</dbReference>
<evidence type="ECO:0000256" key="1">
    <source>
        <dbReference type="ARBA" id="ARBA00022737"/>
    </source>
</evidence>
<dbReference type="PANTHER" id="PTHR24124:SF14">
    <property type="entry name" value="CHROMOSOME UNDETERMINED SCAFFOLD_25, WHOLE GENOME SHOTGUN SEQUENCE"/>
    <property type="match status" value="1"/>
</dbReference>
<dbReference type="PROSITE" id="PS50297">
    <property type="entry name" value="ANK_REP_REGION"/>
    <property type="match status" value="1"/>
</dbReference>